<keyword evidence="3 5" id="KW-1133">Transmembrane helix</keyword>
<keyword evidence="4 5" id="KW-0472">Membrane</keyword>
<evidence type="ECO:0000256" key="5">
    <source>
        <dbReference type="SAM" id="Phobius"/>
    </source>
</evidence>
<accession>R7S2S5</accession>
<dbReference type="InterPro" id="IPR030185">
    <property type="entry name" value="Mae1"/>
</dbReference>
<evidence type="ECO:0000313" key="7">
    <source>
        <dbReference type="Proteomes" id="UP000054196"/>
    </source>
</evidence>
<feature type="transmembrane region" description="Helical" evidence="5">
    <location>
        <begin position="230"/>
        <end position="250"/>
    </location>
</feature>
<organism evidence="6 7">
    <name type="scientific">Punctularia strigosozonata (strain HHB-11173)</name>
    <name type="common">White-rot fungus</name>
    <dbReference type="NCBI Taxonomy" id="741275"/>
    <lineage>
        <taxon>Eukaryota</taxon>
        <taxon>Fungi</taxon>
        <taxon>Dikarya</taxon>
        <taxon>Basidiomycota</taxon>
        <taxon>Agaricomycotina</taxon>
        <taxon>Agaricomycetes</taxon>
        <taxon>Corticiales</taxon>
        <taxon>Punctulariaceae</taxon>
        <taxon>Punctularia</taxon>
    </lineage>
</organism>
<evidence type="ECO:0000256" key="3">
    <source>
        <dbReference type="ARBA" id="ARBA00022989"/>
    </source>
</evidence>
<evidence type="ECO:0000256" key="1">
    <source>
        <dbReference type="ARBA" id="ARBA00004141"/>
    </source>
</evidence>
<dbReference type="OrthoDB" id="2901184at2759"/>
<feature type="transmembrane region" description="Helical" evidence="5">
    <location>
        <begin position="132"/>
        <end position="153"/>
    </location>
</feature>
<dbReference type="InterPro" id="IPR004695">
    <property type="entry name" value="SLAC1/Mae1/Ssu1/TehA"/>
</dbReference>
<dbReference type="Proteomes" id="UP000054196">
    <property type="component" value="Unassembled WGS sequence"/>
</dbReference>
<dbReference type="PANTHER" id="PTHR31162:SF0">
    <property type="entry name" value="MALIC ACID TRANSPORT PROTEIN"/>
    <property type="match status" value="1"/>
</dbReference>
<keyword evidence="2 5" id="KW-0812">Transmembrane</keyword>
<feature type="transmembrane region" description="Helical" evidence="5">
    <location>
        <begin position="270"/>
        <end position="297"/>
    </location>
</feature>
<dbReference type="RefSeq" id="XP_007389208.1">
    <property type="nucleotide sequence ID" value="XM_007389146.1"/>
</dbReference>
<feature type="transmembrane region" description="Helical" evidence="5">
    <location>
        <begin position="353"/>
        <end position="377"/>
    </location>
</feature>
<proteinExistence type="predicted"/>
<feature type="transmembrane region" description="Helical" evidence="5">
    <location>
        <begin position="99"/>
        <end position="120"/>
    </location>
</feature>
<evidence type="ECO:0000256" key="2">
    <source>
        <dbReference type="ARBA" id="ARBA00022692"/>
    </source>
</evidence>
<feature type="transmembrane region" description="Helical" evidence="5">
    <location>
        <begin position="58"/>
        <end position="79"/>
    </location>
</feature>
<protein>
    <recommendedName>
        <fullName evidence="8">C4-dicarboxylate transporter/malic acid transport protein</fullName>
    </recommendedName>
</protein>
<feature type="transmembrane region" description="Helical" evidence="5">
    <location>
        <begin position="196"/>
        <end position="218"/>
    </location>
</feature>
<dbReference type="GO" id="GO:0015140">
    <property type="term" value="F:malate transmembrane transporter activity"/>
    <property type="evidence" value="ECO:0007669"/>
    <property type="project" value="InterPro"/>
</dbReference>
<sequence length="440" mass="47685">MSATSLTSTLPTTTEHVGIFARRVHGWSWQAFSVGMGTGAVYVSLIDIHLPTLLVTHIATAFLLLSILIFLVNLVALALQAVLYPPRSLKLMTDPKKAVLVPLSVLSLETIIIGIVKNAVPDSHISMNTAYALFWTYVFSSVLACFPMLMTWFNNGHDVTDFTPGKLMLVGVVTANVLDDIPPTENRAIGVLLVGYFFQGLGTFITLLFLSIYFVRLVSTGFMKGPDANAAFVAVGPPGFTALALLGMGIHARDILPAHHLICTEAGDVFYAVSALASLMLFGLAVFLFLFGALPWWSKLRTSPNSATRENSKSRSRLQGVLGCWSLTFPNVGWIATVRVLGDTFSIPGFYTLHLILVVAMCLVWLTLFVLTMTAFWKGDILLSEESLVLRDRNHFAGDACPQGNGTGSDGAEMDNIAHPNLMHVPTLQGDLEQGPSPND</sequence>
<gene>
    <name evidence="6" type="ORF">PUNSTDRAFT_77964</name>
</gene>
<dbReference type="KEGG" id="psq:PUNSTDRAFT_77964"/>
<dbReference type="OMA" id="FYHYPYT"/>
<evidence type="ECO:0000256" key="4">
    <source>
        <dbReference type="ARBA" id="ARBA00023136"/>
    </source>
</evidence>
<dbReference type="EMBL" id="JH687561">
    <property type="protein sequence ID" value="EIN03551.1"/>
    <property type="molecule type" value="Genomic_DNA"/>
</dbReference>
<evidence type="ECO:0000313" key="6">
    <source>
        <dbReference type="EMBL" id="EIN03551.1"/>
    </source>
</evidence>
<dbReference type="HOGENOM" id="CLU_030057_3_0_1"/>
<keyword evidence="7" id="KW-1185">Reference proteome</keyword>
<dbReference type="eggNOG" id="ENOG502QV03">
    <property type="taxonomic scope" value="Eukaryota"/>
</dbReference>
<dbReference type="Gene3D" id="1.50.10.150">
    <property type="entry name" value="Voltage-dependent anion channel"/>
    <property type="match status" value="1"/>
</dbReference>
<dbReference type="AlphaFoldDB" id="R7S2S5"/>
<name>R7S2S5_PUNST</name>
<feature type="transmembrane region" description="Helical" evidence="5">
    <location>
        <begin position="318"/>
        <end position="341"/>
    </location>
</feature>
<dbReference type="GO" id="GO:0016020">
    <property type="term" value="C:membrane"/>
    <property type="evidence" value="ECO:0007669"/>
    <property type="project" value="UniProtKB-SubCell"/>
</dbReference>
<comment type="subcellular location">
    <subcellularLocation>
        <location evidence="1">Membrane</location>
        <topology evidence="1">Multi-pass membrane protein</topology>
    </subcellularLocation>
</comment>
<dbReference type="PANTHER" id="PTHR31162">
    <property type="entry name" value="MALIC ACID TRANSPORT PROTEIN-RELATED"/>
    <property type="match status" value="1"/>
</dbReference>
<dbReference type="GeneID" id="18885766"/>
<evidence type="ECO:0008006" key="8">
    <source>
        <dbReference type="Google" id="ProtNLM"/>
    </source>
</evidence>
<dbReference type="InterPro" id="IPR038665">
    <property type="entry name" value="Voltage-dep_anion_channel_sf"/>
</dbReference>
<reference evidence="7" key="1">
    <citation type="journal article" date="2012" name="Science">
        <title>The Paleozoic origin of enzymatic lignin decomposition reconstructed from 31 fungal genomes.</title>
        <authorList>
            <person name="Floudas D."/>
            <person name="Binder M."/>
            <person name="Riley R."/>
            <person name="Barry K."/>
            <person name="Blanchette R.A."/>
            <person name="Henrissat B."/>
            <person name="Martinez A.T."/>
            <person name="Otillar R."/>
            <person name="Spatafora J.W."/>
            <person name="Yadav J.S."/>
            <person name="Aerts A."/>
            <person name="Benoit I."/>
            <person name="Boyd A."/>
            <person name="Carlson A."/>
            <person name="Copeland A."/>
            <person name="Coutinho P.M."/>
            <person name="de Vries R.P."/>
            <person name="Ferreira P."/>
            <person name="Findley K."/>
            <person name="Foster B."/>
            <person name="Gaskell J."/>
            <person name="Glotzer D."/>
            <person name="Gorecki P."/>
            <person name="Heitman J."/>
            <person name="Hesse C."/>
            <person name="Hori C."/>
            <person name="Igarashi K."/>
            <person name="Jurgens J.A."/>
            <person name="Kallen N."/>
            <person name="Kersten P."/>
            <person name="Kohler A."/>
            <person name="Kuees U."/>
            <person name="Kumar T.K.A."/>
            <person name="Kuo A."/>
            <person name="LaButti K."/>
            <person name="Larrondo L.F."/>
            <person name="Lindquist E."/>
            <person name="Ling A."/>
            <person name="Lombard V."/>
            <person name="Lucas S."/>
            <person name="Lundell T."/>
            <person name="Martin R."/>
            <person name="McLaughlin D.J."/>
            <person name="Morgenstern I."/>
            <person name="Morin E."/>
            <person name="Murat C."/>
            <person name="Nagy L.G."/>
            <person name="Nolan M."/>
            <person name="Ohm R.A."/>
            <person name="Patyshakuliyeva A."/>
            <person name="Rokas A."/>
            <person name="Ruiz-Duenas F.J."/>
            <person name="Sabat G."/>
            <person name="Salamov A."/>
            <person name="Samejima M."/>
            <person name="Schmutz J."/>
            <person name="Slot J.C."/>
            <person name="St John F."/>
            <person name="Stenlid J."/>
            <person name="Sun H."/>
            <person name="Sun S."/>
            <person name="Syed K."/>
            <person name="Tsang A."/>
            <person name="Wiebenga A."/>
            <person name="Young D."/>
            <person name="Pisabarro A."/>
            <person name="Eastwood D.C."/>
            <person name="Martin F."/>
            <person name="Cullen D."/>
            <person name="Grigoriev I.V."/>
            <person name="Hibbett D.S."/>
        </authorList>
    </citation>
    <scope>NUCLEOTIDE SEQUENCE [LARGE SCALE GENOMIC DNA]</scope>
    <source>
        <strain evidence="7">HHB-11173 SS5</strain>
    </source>
</reference>
<dbReference type="Pfam" id="PF03595">
    <property type="entry name" value="SLAC1"/>
    <property type="match status" value="1"/>
</dbReference>
<feature type="transmembrane region" description="Helical" evidence="5">
    <location>
        <begin position="27"/>
        <end position="46"/>
    </location>
</feature>